<dbReference type="RefSeq" id="WP_191705715.1">
    <property type="nucleotide sequence ID" value="NZ_JACSQA010000001.1"/>
</dbReference>
<organism evidence="2 3">
    <name type="scientific">Ureibacillus galli</name>
    <dbReference type="NCBI Taxonomy" id="2762222"/>
    <lineage>
        <taxon>Bacteria</taxon>
        <taxon>Bacillati</taxon>
        <taxon>Bacillota</taxon>
        <taxon>Bacilli</taxon>
        <taxon>Bacillales</taxon>
        <taxon>Caryophanaceae</taxon>
        <taxon>Ureibacillus</taxon>
    </lineage>
</organism>
<comment type="caution">
    <text evidence="2">The sequence shown here is derived from an EMBL/GenBank/DDBJ whole genome shotgun (WGS) entry which is preliminary data.</text>
</comment>
<evidence type="ECO:0000313" key="2">
    <source>
        <dbReference type="EMBL" id="MBD8025140.1"/>
    </source>
</evidence>
<feature type="transmembrane region" description="Helical" evidence="1">
    <location>
        <begin position="9"/>
        <end position="25"/>
    </location>
</feature>
<protein>
    <submittedName>
        <fullName evidence="2">Glucosamine 6-phosphate synthetase</fullName>
    </submittedName>
</protein>
<keyword evidence="1" id="KW-0472">Membrane</keyword>
<keyword evidence="1" id="KW-0812">Transmembrane</keyword>
<evidence type="ECO:0000256" key="1">
    <source>
        <dbReference type="SAM" id="Phobius"/>
    </source>
</evidence>
<keyword evidence="3" id="KW-1185">Reference proteome</keyword>
<proteinExistence type="predicted"/>
<keyword evidence="1" id="KW-1133">Transmembrane helix</keyword>
<sequence>MQNVSKRTILWIVPIIIIAIFWYFYGPKEEITDNEYITYIKEATIDGMNNQTFNQAFSNYCEKEKWVYFKTQRNQHVVEFKGSCEVDGKISDVNLQYVVEDNQKDYQIGVLLVDGEQQSEQDRDEFIHDTAS</sequence>
<accession>A0ABR8X747</accession>
<name>A0ABR8X747_9BACL</name>
<dbReference type="Proteomes" id="UP000640930">
    <property type="component" value="Unassembled WGS sequence"/>
</dbReference>
<reference evidence="2 3" key="1">
    <citation type="submission" date="2020-08" db="EMBL/GenBank/DDBJ databases">
        <title>A Genomic Blueprint of the Chicken Gut Microbiome.</title>
        <authorList>
            <person name="Gilroy R."/>
            <person name="Ravi A."/>
            <person name="Getino M."/>
            <person name="Pursley I."/>
            <person name="Horton D.L."/>
            <person name="Alikhan N.-F."/>
            <person name="Baker D."/>
            <person name="Gharbi K."/>
            <person name="Hall N."/>
            <person name="Watson M."/>
            <person name="Adriaenssens E.M."/>
            <person name="Foster-Nyarko E."/>
            <person name="Jarju S."/>
            <person name="Secka A."/>
            <person name="Antonio M."/>
            <person name="Oren A."/>
            <person name="Chaudhuri R."/>
            <person name="La Ragione R.M."/>
            <person name="Hildebrand F."/>
            <person name="Pallen M.J."/>
        </authorList>
    </citation>
    <scope>NUCLEOTIDE SEQUENCE [LARGE SCALE GENOMIC DNA]</scope>
    <source>
        <strain evidence="2 3">Re31</strain>
    </source>
</reference>
<evidence type="ECO:0000313" key="3">
    <source>
        <dbReference type="Proteomes" id="UP000640930"/>
    </source>
</evidence>
<gene>
    <name evidence="2" type="ORF">H9636_00585</name>
</gene>
<dbReference type="EMBL" id="JACSQA010000001">
    <property type="protein sequence ID" value="MBD8025140.1"/>
    <property type="molecule type" value="Genomic_DNA"/>
</dbReference>